<name>A0A9W7HZH0_HIBTR</name>
<dbReference type="AlphaFoldDB" id="A0A9W7HZH0"/>
<dbReference type="PANTHER" id="PTHR34222:SF97">
    <property type="entry name" value="CATALYTIC REGION, PUTATIVE-RELATED"/>
    <property type="match status" value="1"/>
</dbReference>
<dbReference type="OrthoDB" id="1748863at2759"/>
<dbReference type="EMBL" id="BSYR01000022">
    <property type="protein sequence ID" value="GMI87315.1"/>
    <property type="molecule type" value="Genomic_DNA"/>
</dbReference>
<sequence>MSQGDSSVSSYFTRLKLLWDEYASLVPFSSCDCDASQQKLKHVQQQRLFQFLNGLNDTYDAIRSQLLLMQPLPSVNQAYSMVVQEESQRLYLSGVSPVSDSMAMFSSALVGSNSRRHFSGSCDHCGVKGHKRDQCYRLISFPPD</sequence>
<evidence type="ECO:0000313" key="1">
    <source>
        <dbReference type="EMBL" id="GMI87315.1"/>
    </source>
</evidence>
<evidence type="ECO:0000313" key="2">
    <source>
        <dbReference type="Proteomes" id="UP001165190"/>
    </source>
</evidence>
<protein>
    <recommendedName>
        <fullName evidence="3">Retrotransposon gag domain-containing protein</fullName>
    </recommendedName>
</protein>
<organism evidence="1 2">
    <name type="scientific">Hibiscus trionum</name>
    <name type="common">Flower of an hour</name>
    <dbReference type="NCBI Taxonomy" id="183268"/>
    <lineage>
        <taxon>Eukaryota</taxon>
        <taxon>Viridiplantae</taxon>
        <taxon>Streptophyta</taxon>
        <taxon>Embryophyta</taxon>
        <taxon>Tracheophyta</taxon>
        <taxon>Spermatophyta</taxon>
        <taxon>Magnoliopsida</taxon>
        <taxon>eudicotyledons</taxon>
        <taxon>Gunneridae</taxon>
        <taxon>Pentapetalae</taxon>
        <taxon>rosids</taxon>
        <taxon>malvids</taxon>
        <taxon>Malvales</taxon>
        <taxon>Malvaceae</taxon>
        <taxon>Malvoideae</taxon>
        <taxon>Hibiscus</taxon>
    </lineage>
</organism>
<gene>
    <name evidence="1" type="ORF">HRI_002400800</name>
</gene>
<reference evidence="1" key="1">
    <citation type="submission" date="2023-05" db="EMBL/GenBank/DDBJ databases">
        <title>Genome and transcriptome analyses reveal genes involved in the formation of fine ridges on petal epidermal cells in Hibiscus trionum.</title>
        <authorList>
            <person name="Koshimizu S."/>
            <person name="Masuda S."/>
            <person name="Ishii T."/>
            <person name="Shirasu K."/>
            <person name="Hoshino A."/>
            <person name="Arita M."/>
        </authorList>
    </citation>
    <scope>NUCLEOTIDE SEQUENCE</scope>
    <source>
        <strain evidence="1">Hamamatsu line</strain>
    </source>
</reference>
<accession>A0A9W7HZH0</accession>
<keyword evidence="2" id="KW-1185">Reference proteome</keyword>
<evidence type="ECO:0008006" key="3">
    <source>
        <dbReference type="Google" id="ProtNLM"/>
    </source>
</evidence>
<dbReference type="PANTHER" id="PTHR34222">
    <property type="entry name" value="GAG_PRE-INTEGRS DOMAIN-CONTAINING PROTEIN"/>
    <property type="match status" value="1"/>
</dbReference>
<dbReference type="Proteomes" id="UP001165190">
    <property type="component" value="Unassembled WGS sequence"/>
</dbReference>
<proteinExistence type="predicted"/>
<comment type="caution">
    <text evidence="1">The sequence shown here is derived from an EMBL/GenBank/DDBJ whole genome shotgun (WGS) entry which is preliminary data.</text>
</comment>